<protein>
    <submittedName>
        <fullName evidence="1">Uncharacterized protein</fullName>
    </submittedName>
</protein>
<gene>
    <name evidence="1" type="ORF">CEXT_257891</name>
</gene>
<keyword evidence="2" id="KW-1185">Reference proteome</keyword>
<name>A0AAV4TQQ4_CAEEX</name>
<comment type="caution">
    <text evidence="1">The sequence shown here is derived from an EMBL/GenBank/DDBJ whole genome shotgun (WGS) entry which is preliminary data.</text>
</comment>
<accession>A0AAV4TQQ4</accession>
<reference evidence="1 2" key="1">
    <citation type="submission" date="2021-06" db="EMBL/GenBank/DDBJ databases">
        <title>Caerostris extrusa draft genome.</title>
        <authorList>
            <person name="Kono N."/>
            <person name="Arakawa K."/>
        </authorList>
    </citation>
    <scope>NUCLEOTIDE SEQUENCE [LARGE SCALE GENOMIC DNA]</scope>
</reference>
<sequence>MGWNATHAFGTCTILFYARPGVFPVGDHPTSAPAFPLRRGKVMFNQLLKGVEKDGVYRTVVVFNGPPLTNEFELLIDETTKTIVNEAFTQWDPLFPEFSETKDSVFVCRVAKREEEKKRKTKE</sequence>
<dbReference type="AlphaFoldDB" id="A0AAV4TQQ4"/>
<evidence type="ECO:0000313" key="2">
    <source>
        <dbReference type="Proteomes" id="UP001054945"/>
    </source>
</evidence>
<dbReference type="Proteomes" id="UP001054945">
    <property type="component" value="Unassembled WGS sequence"/>
</dbReference>
<evidence type="ECO:0000313" key="1">
    <source>
        <dbReference type="EMBL" id="GIY47267.1"/>
    </source>
</evidence>
<dbReference type="EMBL" id="BPLR01011557">
    <property type="protein sequence ID" value="GIY47267.1"/>
    <property type="molecule type" value="Genomic_DNA"/>
</dbReference>
<proteinExistence type="predicted"/>
<organism evidence="1 2">
    <name type="scientific">Caerostris extrusa</name>
    <name type="common">Bark spider</name>
    <name type="synonym">Caerostris bankana</name>
    <dbReference type="NCBI Taxonomy" id="172846"/>
    <lineage>
        <taxon>Eukaryota</taxon>
        <taxon>Metazoa</taxon>
        <taxon>Ecdysozoa</taxon>
        <taxon>Arthropoda</taxon>
        <taxon>Chelicerata</taxon>
        <taxon>Arachnida</taxon>
        <taxon>Araneae</taxon>
        <taxon>Araneomorphae</taxon>
        <taxon>Entelegynae</taxon>
        <taxon>Araneoidea</taxon>
        <taxon>Araneidae</taxon>
        <taxon>Caerostris</taxon>
    </lineage>
</organism>